<feature type="signal peptide" evidence="1">
    <location>
        <begin position="1"/>
        <end position="28"/>
    </location>
</feature>
<keyword evidence="3" id="KW-1185">Reference proteome</keyword>
<gene>
    <name evidence="2" type="ORF">Adu01nite_16560</name>
</gene>
<dbReference type="RefSeq" id="WP_203725928.1">
    <property type="nucleotide sequence ID" value="NZ_BAAATX010000002.1"/>
</dbReference>
<evidence type="ECO:0000256" key="1">
    <source>
        <dbReference type="SAM" id="SignalP"/>
    </source>
</evidence>
<evidence type="ECO:0000313" key="2">
    <source>
        <dbReference type="EMBL" id="GIE00306.1"/>
    </source>
</evidence>
<keyword evidence="1" id="KW-0732">Signal</keyword>
<comment type="caution">
    <text evidence="2">The sequence shown here is derived from an EMBL/GenBank/DDBJ whole genome shotgun (WGS) entry which is preliminary data.</text>
</comment>
<dbReference type="EMBL" id="BOML01000013">
    <property type="protein sequence ID" value="GIE00306.1"/>
    <property type="molecule type" value="Genomic_DNA"/>
</dbReference>
<organism evidence="2 3">
    <name type="scientific">Paractinoplanes durhamensis</name>
    <dbReference type="NCBI Taxonomy" id="113563"/>
    <lineage>
        <taxon>Bacteria</taxon>
        <taxon>Bacillati</taxon>
        <taxon>Actinomycetota</taxon>
        <taxon>Actinomycetes</taxon>
        <taxon>Micromonosporales</taxon>
        <taxon>Micromonosporaceae</taxon>
        <taxon>Paractinoplanes</taxon>
    </lineage>
</organism>
<feature type="chain" id="PRO_5047363716" evidence="1">
    <location>
        <begin position="29"/>
        <end position="170"/>
    </location>
</feature>
<sequence length="170" mass="16409">MTVSAARWAVIAAALPVGVLAAPLPALADPVSAPYTCTSILGTDAVTITGELVATPNPAAAGSPVAFDLTVTDLGLTAPLRIKSWSGTAVLQVSGAETGSFTLAGSGGAIPAGDPITGELTGSWTPSVAGTDTLTGGAVDITADVQLIGSVKLACTPDAGQPAAGTLTVQ</sequence>
<accession>A0ABQ3YRX5</accession>
<evidence type="ECO:0000313" key="3">
    <source>
        <dbReference type="Proteomes" id="UP000637628"/>
    </source>
</evidence>
<proteinExistence type="predicted"/>
<reference evidence="2 3" key="1">
    <citation type="submission" date="2021-01" db="EMBL/GenBank/DDBJ databases">
        <title>Whole genome shotgun sequence of Actinoplanes durhamensis NBRC 14914.</title>
        <authorList>
            <person name="Komaki H."/>
            <person name="Tamura T."/>
        </authorList>
    </citation>
    <scope>NUCLEOTIDE SEQUENCE [LARGE SCALE GENOMIC DNA]</scope>
    <source>
        <strain evidence="2 3">NBRC 14914</strain>
    </source>
</reference>
<protein>
    <submittedName>
        <fullName evidence="2">Uncharacterized protein</fullName>
    </submittedName>
</protein>
<dbReference type="Proteomes" id="UP000637628">
    <property type="component" value="Unassembled WGS sequence"/>
</dbReference>
<name>A0ABQ3YRX5_9ACTN</name>